<keyword evidence="1" id="KW-1133">Transmembrane helix</keyword>
<dbReference type="EMBL" id="LXEO01000049">
    <property type="protein sequence ID" value="OAT15786.1"/>
    <property type="molecule type" value="Genomic_DNA"/>
</dbReference>
<evidence type="ECO:0000313" key="3">
    <source>
        <dbReference type="Proteomes" id="UP000078286"/>
    </source>
</evidence>
<dbReference type="PATRIC" id="fig|1354255.3.peg.3329"/>
<proteinExistence type="predicted"/>
<feature type="transmembrane region" description="Helical" evidence="1">
    <location>
        <begin position="30"/>
        <end position="52"/>
    </location>
</feature>
<reference evidence="2 3" key="1">
    <citation type="submission" date="2016-04" db="EMBL/GenBank/DDBJ databases">
        <title>ATOL: Assembling a taxonomically balanced genome-scale reconstruction of the evolutionary history of the Enterobacteriaceae.</title>
        <authorList>
            <person name="Plunkett G.III."/>
            <person name="Neeno-Eckwall E.C."/>
            <person name="Glasner J.D."/>
            <person name="Perna N.T."/>
        </authorList>
    </citation>
    <scope>NUCLEOTIDE SEQUENCE [LARGE SCALE GENOMIC DNA]</scope>
    <source>
        <strain evidence="2 3">ATCC 51607</strain>
    </source>
</reference>
<name>A0A1B7HJN6_9ENTR</name>
<accession>A0A1B7HJN6</accession>
<keyword evidence="1" id="KW-0812">Transmembrane</keyword>
<dbReference type="AlphaFoldDB" id="A0A1B7HJN6"/>
<evidence type="ECO:0000313" key="2">
    <source>
        <dbReference type="EMBL" id="OAT15786.1"/>
    </source>
</evidence>
<evidence type="ECO:0000256" key="1">
    <source>
        <dbReference type="SAM" id="Phobius"/>
    </source>
</evidence>
<organism evidence="2 3">
    <name type="scientific">Buttiauxella noackiae ATCC 51607</name>
    <dbReference type="NCBI Taxonomy" id="1354255"/>
    <lineage>
        <taxon>Bacteria</taxon>
        <taxon>Pseudomonadati</taxon>
        <taxon>Pseudomonadota</taxon>
        <taxon>Gammaproteobacteria</taxon>
        <taxon>Enterobacterales</taxon>
        <taxon>Enterobacteriaceae</taxon>
        <taxon>Buttiauxella</taxon>
    </lineage>
</organism>
<protein>
    <submittedName>
        <fullName evidence="2">Uncharacterized protein</fullName>
    </submittedName>
</protein>
<keyword evidence="3" id="KW-1185">Reference proteome</keyword>
<gene>
    <name evidence="2" type="ORF">M979_3234</name>
</gene>
<keyword evidence="1" id="KW-0472">Membrane</keyword>
<comment type="caution">
    <text evidence="2">The sequence shown here is derived from an EMBL/GenBank/DDBJ whole genome shotgun (WGS) entry which is preliminary data.</text>
</comment>
<dbReference type="Proteomes" id="UP000078286">
    <property type="component" value="Unassembled WGS sequence"/>
</dbReference>
<sequence length="55" mass="6427">MKPLTIKNTRLAGCFFIKPELLLKRFRFEIILMLVIIYGMAAVCCYFLFFSLSTT</sequence>